<feature type="non-terminal residue" evidence="3">
    <location>
        <position position="71"/>
    </location>
</feature>
<evidence type="ECO:0000313" key="4">
    <source>
        <dbReference type="Proteomes" id="UP000663873"/>
    </source>
</evidence>
<feature type="region of interest" description="Disordered" evidence="1">
    <location>
        <begin position="1"/>
        <end position="23"/>
    </location>
</feature>
<feature type="non-terminal residue" evidence="3">
    <location>
        <position position="1"/>
    </location>
</feature>
<protein>
    <submittedName>
        <fullName evidence="3">Uncharacterized protein</fullName>
    </submittedName>
</protein>
<dbReference type="EMBL" id="CAJOBP010062311">
    <property type="protein sequence ID" value="CAF4855674.1"/>
    <property type="molecule type" value="Genomic_DNA"/>
</dbReference>
<name>A0A821SF91_9BILA</name>
<dbReference type="EMBL" id="CAJOBP010062327">
    <property type="protein sequence ID" value="CAF4855731.1"/>
    <property type="molecule type" value="Genomic_DNA"/>
</dbReference>
<feature type="compositionally biased region" description="Polar residues" evidence="1">
    <location>
        <begin position="1"/>
        <end position="21"/>
    </location>
</feature>
<comment type="caution">
    <text evidence="3">The sequence shown here is derived from an EMBL/GenBank/DDBJ whole genome shotgun (WGS) entry which is preliminary data.</text>
</comment>
<accession>A0A821SF91</accession>
<dbReference type="Proteomes" id="UP000663873">
    <property type="component" value="Unassembled WGS sequence"/>
</dbReference>
<dbReference type="AlphaFoldDB" id="A0A821SF91"/>
<proteinExistence type="predicted"/>
<evidence type="ECO:0000313" key="2">
    <source>
        <dbReference type="EMBL" id="CAF4855674.1"/>
    </source>
</evidence>
<keyword evidence="4" id="KW-1185">Reference proteome</keyword>
<organism evidence="3 4">
    <name type="scientific">Rotaria socialis</name>
    <dbReference type="NCBI Taxonomy" id="392032"/>
    <lineage>
        <taxon>Eukaryota</taxon>
        <taxon>Metazoa</taxon>
        <taxon>Spiralia</taxon>
        <taxon>Gnathifera</taxon>
        <taxon>Rotifera</taxon>
        <taxon>Eurotatoria</taxon>
        <taxon>Bdelloidea</taxon>
        <taxon>Philodinida</taxon>
        <taxon>Philodinidae</taxon>
        <taxon>Rotaria</taxon>
    </lineage>
</organism>
<evidence type="ECO:0000256" key="1">
    <source>
        <dbReference type="SAM" id="MobiDB-lite"/>
    </source>
</evidence>
<gene>
    <name evidence="2" type="ORF">UJA718_LOCUS43665</name>
    <name evidence="3" type="ORF">UJA718_LOCUS43668</name>
</gene>
<evidence type="ECO:0000313" key="3">
    <source>
        <dbReference type="EMBL" id="CAF4855731.1"/>
    </source>
</evidence>
<sequence>SGSGTERSNFRGNRPLSSNPPHSICVTDRKVVSFTHLWTIDHFQSYLDDPQSPRVLFSSYFSPNFGPHTDT</sequence>
<reference evidence="3" key="1">
    <citation type="submission" date="2021-02" db="EMBL/GenBank/DDBJ databases">
        <authorList>
            <person name="Nowell W R."/>
        </authorList>
    </citation>
    <scope>NUCLEOTIDE SEQUENCE</scope>
</reference>